<protein>
    <recommendedName>
        <fullName evidence="9">Endonuclease/exonuclease/phosphatase domain-containing protein</fullName>
    </recommendedName>
</protein>
<evidence type="ECO:0000313" key="10">
    <source>
        <dbReference type="EMBL" id="PJC81818.1"/>
    </source>
</evidence>
<dbReference type="GO" id="GO:0016787">
    <property type="term" value="F:hydrolase activity"/>
    <property type="evidence" value="ECO:0007669"/>
    <property type="project" value="UniProtKB-KW"/>
</dbReference>
<evidence type="ECO:0000256" key="4">
    <source>
        <dbReference type="ARBA" id="ARBA00022723"/>
    </source>
</evidence>
<accession>A0A2M8GMR8</accession>
<name>A0A2M8GMR8_9BACT</name>
<keyword evidence="6" id="KW-0378">Hydrolase</keyword>
<dbReference type="GO" id="GO:0046872">
    <property type="term" value="F:metal ion binding"/>
    <property type="evidence" value="ECO:0007669"/>
    <property type="project" value="UniProtKB-KW"/>
</dbReference>
<keyword evidence="4" id="KW-0479">Metal-binding</keyword>
<keyword evidence="8" id="KW-0234">DNA repair</keyword>
<dbReference type="PANTHER" id="PTHR15822:SF4">
    <property type="entry name" value="TYROSYL-DNA PHOSPHODIESTERASE 2"/>
    <property type="match status" value="1"/>
</dbReference>
<keyword evidence="7" id="KW-0460">Magnesium</keyword>
<dbReference type="Gene3D" id="3.60.10.10">
    <property type="entry name" value="Endonuclease/exonuclease/phosphatase"/>
    <property type="match status" value="1"/>
</dbReference>
<evidence type="ECO:0000256" key="6">
    <source>
        <dbReference type="ARBA" id="ARBA00022801"/>
    </source>
</evidence>
<dbReference type="AlphaFoldDB" id="A0A2M8GMR8"/>
<dbReference type="Proteomes" id="UP000229370">
    <property type="component" value="Unassembled WGS sequence"/>
</dbReference>
<organism evidence="10 11">
    <name type="scientific">Candidatus Roizmanbacteria bacterium CG_4_8_14_3_um_filter_36_10</name>
    <dbReference type="NCBI Taxonomy" id="1974834"/>
    <lineage>
        <taxon>Bacteria</taxon>
        <taxon>Candidatus Roizmaniibacteriota</taxon>
    </lineage>
</organism>
<dbReference type="GO" id="GO:0006281">
    <property type="term" value="P:DNA repair"/>
    <property type="evidence" value="ECO:0007669"/>
    <property type="project" value="UniProtKB-KW"/>
</dbReference>
<feature type="domain" description="Endonuclease/exonuclease/phosphatase" evidence="9">
    <location>
        <begin position="6"/>
        <end position="253"/>
    </location>
</feature>
<sequence>MKFTLLTYNVLFNKAFPRLPSILEQYQPDIVCLQEVDTSEENLNKLEKYGYRLADYANCFIEFGKIWGVATYFKPDKFNFLNSKPILLSNGFYELLRMIIRMFKNKGLRRTILKTNLDIKLTKKTVTVYNLHLSAISLNSLRIKQLKKIDLDELDKDGSVILTGDFNFPIERKKLEDIMNKYRLKEATHNLFYTMRFPVTAFNQFGFIYRLLYFLFSKVVRKIWVNEVKLDYIFYRGLKNISTQRLDYNDSDHFPILSKFEL</sequence>
<dbReference type="GO" id="GO:0004518">
    <property type="term" value="F:nuclease activity"/>
    <property type="evidence" value="ECO:0007669"/>
    <property type="project" value="UniProtKB-KW"/>
</dbReference>
<comment type="cofactor">
    <cofactor evidence="2">
        <name>Mg(2+)</name>
        <dbReference type="ChEBI" id="CHEBI:18420"/>
    </cofactor>
</comment>
<keyword evidence="5" id="KW-0227">DNA damage</keyword>
<evidence type="ECO:0000256" key="1">
    <source>
        <dbReference type="ARBA" id="ARBA00001936"/>
    </source>
</evidence>
<dbReference type="SUPFAM" id="SSF56219">
    <property type="entry name" value="DNase I-like"/>
    <property type="match status" value="1"/>
</dbReference>
<evidence type="ECO:0000256" key="8">
    <source>
        <dbReference type="ARBA" id="ARBA00023204"/>
    </source>
</evidence>
<evidence type="ECO:0000256" key="2">
    <source>
        <dbReference type="ARBA" id="ARBA00001946"/>
    </source>
</evidence>
<evidence type="ECO:0000256" key="7">
    <source>
        <dbReference type="ARBA" id="ARBA00022842"/>
    </source>
</evidence>
<dbReference type="EMBL" id="PFQK01000048">
    <property type="protein sequence ID" value="PJC81818.1"/>
    <property type="molecule type" value="Genomic_DNA"/>
</dbReference>
<dbReference type="Pfam" id="PF03372">
    <property type="entry name" value="Exo_endo_phos"/>
    <property type="match status" value="1"/>
</dbReference>
<evidence type="ECO:0000313" key="11">
    <source>
        <dbReference type="Proteomes" id="UP000229370"/>
    </source>
</evidence>
<gene>
    <name evidence="10" type="ORF">CO007_02655</name>
</gene>
<evidence type="ECO:0000256" key="5">
    <source>
        <dbReference type="ARBA" id="ARBA00022763"/>
    </source>
</evidence>
<evidence type="ECO:0000259" key="9">
    <source>
        <dbReference type="Pfam" id="PF03372"/>
    </source>
</evidence>
<dbReference type="PANTHER" id="PTHR15822">
    <property type="entry name" value="TRAF AND TNF RECEPTOR-ASSOCIATED PROTEIN"/>
    <property type="match status" value="1"/>
</dbReference>
<comment type="caution">
    <text evidence="10">The sequence shown here is derived from an EMBL/GenBank/DDBJ whole genome shotgun (WGS) entry which is preliminary data.</text>
</comment>
<dbReference type="InterPro" id="IPR005135">
    <property type="entry name" value="Endo/exonuclease/phosphatase"/>
</dbReference>
<dbReference type="InterPro" id="IPR051547">
    <property type="entry name" value="TDP2-like"/>
</dbReference>
<keyword evidence="3" id="KW-0540">Nuclease</keyword>
<comment type="cofactor">
    <cofactor evidence="1">
        <name>Mn(2+)</name>
        <dbReference type="ChEBI" id="CHEBI:29035"/>
    </cofactor>
</comment>
<evidence type="ECO:0000256" key="3">
    <source>
        <dbReference type="ARBA" id="ARBA00022722"/>
    </source>
</evidence>
<dbReference type="InterPro" id="IPR036691">
    <property type="entry name" value="Endo/exonu/phosph_ase_sf"/>
</dbReference>
<reference evidence="11" key="1">
    <citation type="submission" date="2017-09" db="EMBL/GenBank/DDBJ databases">
        <title>Depth-based differentiation of microbial function through sediment-hosted aquifers and enrichment of novel symbionts in the deep terrestrial subsurface.</title>
        <authorList>
            <person name="Probst A.J."/>
            <person name="Ladd B."/>
            <person name="Jarett J.K."/>
            <person name="Geller-Mcgrath D.E."/>
            <person name="Sieber C.M.K."/>
            <person name="Emerson J.B."/>
            <person name="Anantharaman K."/>
            <person name="Thomas B.C."/>
            <person name="Malmstrom R."/>
            <person name="Stieglmeier M."/>
            <person name="Klingl A."/>
            <person name="Woyke T."/>
            <person name="Ryan C.M."/>
            <person name="Banfield J.F."/>
        </authorList>
    </citation>
    <scope>NUCLEOTIDE SEQUENCE [LARGE SCALE GENOMIC DNA]</scope>
</reference>
<proteinExistence type="predicted"/>